<keyword evidence="3" id="KW-1185">Reference proteome</keyword>
<feature type="region of interest" description="Disordered" evidence="1">
    <location>
        <begin position="77"/>
        <end position="106"/>
    </location>
</feature>
<evidence type="ECO:0000313" key="3">
    <source>
        <dbReference type="Proteomes" id="UP001352852"/>
    </source>
</evidence>
<dbReference type="Proteomes" id="UP001352852">
    <property type="component" value="Unassembled WGS sequence"/>
</dbReference>
<dbReference type="EMBL" id="JAHUTJ010011896">
    <property type="protein sequence ID" value="MED6268959.1"/>
    <property type="molecule type" value="Genomic_DNA"/>
</dbReference>
<name>A0ABU7D4Q2_9TELE</name>
<organism evidence="2 3">
    <name type="scientific">Characodon lateralis</name>
    <dbReference type="NCBI Taxonomy" id="208331"/>
    <lineage>
        <taxon>Eukaryota</taxon>
        <taxon>Metazoa</taxon>
        <taxon>Chordata</taxon>
        <taxon>Craniata</taxon>
        <taxon>Vertebrata</taxon>
        <taxon>Euteleostomi</taxon>
        <taxon>Actinopterygii</taxon>
        <taxon>Neopterygii</taxon>
        <taxon>Teleostei</taxon>
        <taxon>Neoteleostei</taxon>
        <taxon>Acanthomorphata</taxon>
        <taxon>Ovalentaria</taxon>
        <taxon>Atherinomorphae</taxon>
        <taxon>Cyprinodontiformes</taxon>
        <taxon>Goodeidae</taxon>
        <taxon>Characodon</taxon>
    </lineage>
</organism>
<proteinExistence type="predicted"/>
<evidence type="ECO:0000313" key="2">
    <source>
        <dbReference type="EMBL" id="MED6268959.1"/>
    </source>
</evidence>
<gene>
    <name evidence="2" type="ORF">CHARACLAT_028159</name>
</gene>
<evidence type="ECO:0000256" key="1">
    <source>
        <dbReference type="SAM" id="MobiDB-lite"/>
    </source>
</evidence>
<protein>
    <submittedName>
        <fullName evidence="2">Uncharacterized protein</fullName>
    </submittedName>
</protein>
<reference evidence="2 3" key="1">
    <citation type="submission" date="2021-06" db="EMBL/GenBank/DDBJ databases">
        <authorList>
            <person name="Palmer J.M."/>
        </authorList>
    </citation>
    <scope>NUCLEOTIDE SEQUENCE [LARGE SCALE GENOMIC DNA]</scope>
    <source>
        <strain evidence="2 3">CL_MEX2019</strain>
        <tissue evidence="2">Muscle</tissue>
    </source>
</reference>
<accession>A0ABU7D4Q2</accession>
<feature type="non-terminal residue" evidence="2">
    <location>
        <position position="1"/>
    </location>
</feature>
<feature type="compositionally biased region" description="Polar residues" evidence="1">
    <location>
        <begin position="87"/>
        <end position="106"/>
    </location>
</feature>
<sequence>MRTYLISSRKVEVYCNCTHMGLSGPGNADPQCQMPRLHTPDGACTLPSDKTKSPCLSCSVTLIAGEDQVLEEGMVHNGCRDDKTNNSKDSSNLKCSPAVSTGRSPKTVNGLLSPQLEALNNSQTSLCEMLQEKEKKTWSGGAMGMDHSALIPLRSKNFRERSDAHFVDVIKEDR</sequence>
<comment type="caution">
    <text evidence="2">The sequence shown here is derived from an EMBL/GenBank/DDBJ whole genome shotgun (WGS) entry which is preliminary data.</text>
</comment>